<proteinExistence type="predicted"/>
<evidence type="ECO:0000256" key="3">
    <source>
        <dbReference type="ARBA" id="ARBA00022801"/>
    </source>
</evidence>
<evidence type="ECO:0000259" key="7">
    <source>
        <dbReference type="PROSITE" id="PS50969"/>
    </source>
</evidence>
<dbReference type="GO" id="GO:0005634">
    <property type="term" value="C:nucleus"/>
    <property type="evidence" value="ECO:0007669"/>
    <property type="project" value="UniProtKB-SubCell"/>
</dbReference>
<dbReference type="SMR" id="A0A803LQ46"/>
<dbReference type="AlphaFoldDB" id="A0A803LQ46"/>
<reference evidence="8" key="1">
    <citation type="journal article" date="2017" name="Nature">
        <title>The genome of Chenopodium quinoa.</title>
        <authorList>
            <person name="Jarvis D.E."/>
            <person name="Ho Y.S."/>
            <person name="Lightfoot D.J."/>
            <person name="Schmoeckel S.M."/>
            <person name="Li B."/>
            <person name="Borm T.J.A."/>
            <person name="Ohyanagi H."/>
            <person name="Mineta K."/>
            <person name="Michell C.T."/>
            <person name="Saber N."/>
            <person name="Kharbatia N.M."/>
            <person name="Rupper R.R."/>
            <person name="Sharp A.R."/>
            <person name="Dally N."/>
            <person name="Boughton B.A."/>
            <person name="Woo Y.H."/>
            <person name="Gao G."/>
            <person name="Schijlen E.G.W.M."/>
            <person name="Guo X."/>
            <person name="Momin A.A."/>
            <person name="Negrao S."/>
            <person name="Al-Babili S."/>
            <person name="Gehring C."/>
            <person name="Roessner U."/>
            <person name="Jung C."/>
            <person name="Murphy K."/>
            <person name="Arold S.T."/>
            <person name="Gojobori T."/>
            <person name="van der Linden C.G."/>
            <person name="van Loo E.N."/>
            <person name="Jellen E.N."/>
            <person name="Maughan P.J."/>
            <person name="Tester M."/>
        </authorList>
    </citation>
    <scope>NUCLEOTIDE SEQUENCE [LARGE SCALE GENOMIC DNA]</scope>
    <source>
        <strain evidence="8">cv. PI 614886</strain>
    </source>
</reference>
<dbReference type="OMA" id="ILKEVHC"/>
<keyword evidence="9" id="KW-1185">Reference proteome</keyword>
<dbReference type="EnsemblPlants" id="AUR62017075-RA">
    <property type="protein sequence ID" value="AUR62017075-RA:cds"/>
    <property type="gene ID" value="AUR62017075"/>
</dbReference>
<comment type="catalytic activity">
    <reaction evidence="5">
        <text>O-phospho-L-seryl-[protein] + H2O = L-seryl-[protein] + phosphate</text>
        <dbReference type="Rhea" id="RHEA:20629"/>
        <dbReference type="Rhea" id="RHEA-COMP:9863"/>
        <dbReference type="Rhea" id="RHEA-COMP:11604"/>
        <dbReference type="ChEBI" id="CHEBI:15377"/>
        <dbReference type="ChEBI" id="CHEBI:29999"/>
        <dbReference type="ChEBI" id="CHEBI:43474"/>
        <dbReference type="ChEBI" id="CHEBI:83421"/>
        <dbReference type="EC" id="3.1.3.16"/>
    </reaction>
</comment>
<dbReference type="GeneID" id="110706969"/>
<keyword evidence="3" id="KW-0378">Hydrolase</keyword>
<organism evidence="8 9">
    <name type="scientific">Chenopodium quinoa</name>
    <name type="common">Quinoa</name>
    <dbReference type="NCBI Taxonomy" id="63459"/>
    <lineage>
        <taxon>Eukaryota</taxon>
        <taxon>Viridiplantae</taxon>
        <taxon>Streptophyta</taxon>
        <taxon>Embryophyta</taxon>
        <taxon>Tracheophyta</taxon>
        <taxon>Spermatophyta</taxon>
        <taxon>Magnoliopsida</taxon>
        <taxon>eudicotyledons</taxon>
        <taxon>Gunneridae</taxon>
        <taxon>Pentapetalae</taxon>
        <taxon>Caryophyllales</taxon>
        <taxon>Chenopodiaceae</taxon>
        <taxon>Chenopodioideae</taxon>
        <taxon>Atripliceae</taxon>
        <taxon>Chenopodium</taxon>
    </lineage>
</organism>
<dbReference type="Gramene" id="AUR62017075-RA">
    <property type="protein sequence ID" value="AUR62017075-RA:cds"/>
    <property type="gene ID" value="AUR62017075"/>
</dbReference>
<dbReference type="Gene3D" id="3.40.50.1000">
    <property type="entry name" value="HAD superfamily/HAD-like"/>
    <property type="match status" value="1"/>
</dbReference>
<dbReference type="InterPro" id="IPR004274">
    <property type="entry name" value="FCP1_dom"/>
</dbReference>
<evidence type="ECO:0000256" key="2">
    <source>
        <dbReference type="ARBA" id="ARBA00013081"/>
    </source>
</evidence>
<dbReference type="InterPro" id="IPR036412">
    <property type="entry name" value="HAD-like_sf"/>
</dbReference>
<dbReference type="PANTHER" id="PTHR23081">
    <property type="entry name" value="RNA POLYMERASE II CTD PHOSPHATASE"/>
    <property type="match status" value="1"/>
</dbReference>
<comment type="subcellular location">
    <subcellularLocation>
        <location evidence="1">Nucleus</location>
    </subcellularLocation>
</comment>
<evidence type="ECO:0000313" key="8">
    <source>
        <dbReference type="EnsemblPlants" id="AUR62017075-RA:cds"/>
    </source>
</evidence>
<evidence type="ECO:0000256" key="1">
    <source>
        <dbReference type="ARBA" id="ARBA00004123"/>
    </source>
</evidence>
<dbReference type="SMART" id="SM00577">
    <property type="entry name" value="CPDc"/>
    <property type="match status" value="1"/>
</dbReference>
<dbReference type="PANTHER" id="PTHR23081:SF36">
    <property type="entry name" value="RNA POLYMERASE II SUBUNIT A C-TERMINAL DOMAIN PHOSPHATASE"/>
    <property type="match status" value="1"/>
</dbReference>
<accession>A0A803LQ46</accession>
<dbReference type="RefSeq" id="XP_021740674.1">
    <property type="nucleotide sequence ID" value="XM_021884982.1"/>
</dbReference>
<dbReference type="Pfam" id="PF03031">
    <property type="entry name" value="NIF"/>
    <property type="match status" value="1"/>
</dbReference>
<dbReference type="PROSITE" id="PS50969">
    <property type="entry name" value="FCP1"/>
    <property type="match status" value="1"/>
</dbReference>
<evidence type="ECO:0000313" key="9">
    <source>
        <dbReference type="Proteomes" id="UP000596660"/>
    </source>
</evidence>
<dbReference type="KEGG" id="cqi:110706969"/>
<dbReference type="InterPro" id="IPR039189">
    <property type="entry name" value="Fcp1"/>
</dbReference>
<reference evidence="8" key="2">
    <citation type="submission" date="2021-03" db="UniProtKB">
        <authorList>
            <consortium name="EnsemblPlants"/>
        </authorList>
    </citation>
    <scope>IDENTIFICATION</scope>
</reference>
<feature type="domain" description="FCP1 homology" evidence="7">
    <location>
        <begin position="72"/>
        <end position="241"/>
    </location>
</feature>
<sequence length="273" mass="31805">MEEILATLSIDKKNNNQCQHFAFINNSCACCKKTKNKCDNPTTIQLRYIDPKLSLTLDAIRRVRDRDLETLLKRKKLHLVLDLDNTLIHTKKVNLKDRKKNKMGKDDDVFEILGGDWLVKLRPGTCHFLERVSTMFDLSIYTMAEQSYAREVGKLLEANMGVFDNNFCFTRVISKEHGTKSDRKGLDVVLSYERVVLNVDDCEEVWGEHKANLIQIKPYNFFNQKSPLEDDQDLARVLEVLSTVYNVFYDKKDRNFSGKDVRQVLENVRDQFD</sequence>
<evidence type="ECO:0000256" key="5">
    <source>
        <dbReference type="ARBA" id="ARBA00047761"/>
    </source>
</evidence>
<dbReference type="GO" id="GO:0008420">
    <property type="term" value="F:RNA polymerase II CTD heptapeptide repeat phosphatase activity"/>
    <property type="evidence" value="ECO:0007669"/>
    <property type="project" value="InterPro"/>
</dbReference>
<dbReference type="Proteomes" id="UP000596660">
    <property type="component" value="Unplaced"/>
</dbReference>
<dbReference type="EC" id="3.1.3.16" evidence="2"/>
<protein>
    <recommendedName>
        <fullName evidence="2">protein-serine/threonine phosphatase</fullName>
        <ecNumber evidence="2">3.1.3.16</ecNumber>
    </recommendedName>
</protein>
<gene>
    <name evidence="8" type="primary">LOC110706969</name>
</gene>
<evidence type="ECO:0000256" key="6">
    <source>
        <dbReference type="ARBA" id="ARBA00048336"/>
    </source>
</evidence>
<keyword evidence="4" id="KW-0539">Nucleus</keyword>
<name>A0A803LQ46_CHEQI</name>
<evidence type="ECO:0000256" key="4">
    <source>
        <dbReference type="ARBA" id="ARBA00023242"/>
    </source>
</evidence>
<dbReference type="InterPro" id="IPR023214">
    <property type="entry name" value="HAD_sf"/>
</dbReference>
<dbReference type="CDD" id="cd07521">
    <property type="entry name" value="HAD_FCP1-like"/>
    <property type="match status" value="1"/>
</dbReference>
<comment type="catalytic activity">
    <reaction evidence="6">
        <text>O-phospho-L-threonyl-[protein] + H2O = L-threonyl-[protein] + phosphate</text>
        <dbReference type="Rhea" id="RHEA:47004"/>
        <dbReference type="Rhea" id="RHEA-COMP:11060"/>
        <dbReference type="Rhea" id="RHEA-COMP:11605"/>
        <dbReference type="ChEBI" id="CHEBI:15377"/>
        <dbReference type="ChEBI" id="CHEBI:30013"/>
        <dbReference type="ChEBI" id="CHEBI:43474"/>
        <dbReference type="ChEBI" id="CHEBI:61977"/>
        <dbReference type="EC" id="3.1.3.16"/>
    </reaction>
</comment>
<dbReference type="SUPFAM" id="SSF56784">
    <property type="entry name" value="HAD-like"/>
    <property type="match status" value="1"/>
</dbReference>
<dbReference type="OrthoDB" id="10249888at2759"/>